<evidence type="ECO:0000259" key="1">
    <source>
        <dbReference type="Pfam" id="PF17844"/>
    </source>
</evidence>
<dbReference type="Gene3D" id="3.30.1050.40">
    <property type="match status" value="1"/>
</dbReference>
<evidence type="ECO:0000313" key="2">
    <source>
        <dbReference type="EMBL" id="NHF63448.1"/>
    </source>
</evidence>
<dbReference type="InterPro" id="IPR041629">
    <property type="entry name" value="SCP_3"/>
</dbReference>
<name>A0A9E5JW52_9MICO</name>
<dbReference type="AlphaFoldDB" id="A0A9E5JW52"/>
<accession>A0A9E5JW52</accession>
<protein>
    <recommendedName>
        <fullName evidence="1">Bacterial SCP orthologue domain-containing protein</fullName>
    </recommendedName>
</protein>
<dbReference type="RefSeq" id="WP_152583847.1">
    <property type="nucleotide sequence ID" value="NZ_JAVJPO010000024.1"/>
</dbReference>
<dbReference type="OrthoDB" id="8481083at2"/>
<reference evidence="2 3" key="1">
    <citation type="submission" date="2020-03" db="EMBL/GenBank/DDBJ databases">
        <title>Chryseoglobus sp. isolated from a deep-sea seamount.</title>
        <authorList>
            <person name="Zhang D.-C."/>
        </authorList>
    </citation>
    <scope>NUCLEOTIDE SEQUENCE [LARGE SCALE GENOMIC DNA]</scope>
    <source>
        <strain evidence="2 3">KN1116</strain>
    </source>
</reference>
<organism evidence="2 3">
    <name type="scientific">Microcella pacifica</name>
    <dbReference type="NCBI Taxonomy" id="2591847"/>
    <lineage>
        <taxon>Bacteria</taxon>
        <taxon>Bacillati</taxon>
        <taxon>Actinomycetota</taxon>
        <taxon>Actinomycetes</taxon>
        <taxon>Micrococcales</taxon>
        <taxon>Microbacteriaceae</taxon>
        <taxon>Microcella</taxon>
    </lineage>
</organism>
<keyword evidence="3" id="KW-1185">Reference proteome</keyword>
<feature type="domain" description="Bacterial SCP orthologue" evidence="1">
    <location>
        <begin position="32"/>
        <end position="122"/>
    </location>
</feature>
<comment type="caution">
    <text evidence="2">The sequence shown here is derived from an EMBL/GenBank/DDBJ whole genome shotgun (WGS) entry which is preliminary data.</text>
</comment>
<proteinExistence type="predicted"/>
<sequence>MARPRIDDAEGRAAVAAIAAARGDADARLESETLALAARYTLQLLAEAAPGRSVEVRVPPFGAVQIVEGVRHTRGTPPNVVELDAHTLLEIATGGTSWSQASEAGRVRASGSRSDLSALFPLDLP</sequence>
<dbReference type="Pfam" id="PF17844">
    <property type="entry name" value="SCP_3"/>
    <property type="match status" value="1"/>
</dbReference>
<gene>
    <name evidence="2" type="ORF">FK219_009395</name>
</gene>
<evidence type="ECO:0000313" key="3">
    <source>
        <dbReference type="Proteomes" id="UP000818266"/>
    </source>
</evidence>
<dbReference type="Proteomes" id="UP000818266">
    <property type="component" value="Unassembled WGS sequence"/>
</dbReference>
<dbReference type="EMBL" id="VIKT02000015">
    <property type="protein sequence ID" value="NHF63448.1"/>
    <property type="molecule type" value="Genomic_DNA"/>
</dbReference>